<keyword evidence="4 9" id="KW-0479">Metal-binding</keyword>
<dbReference type="Proteomes" id="UP000274822">
    <property type="component" value="Unassembled WGS sequence"/>
</dbReference>
<dbReference type="GO" id="GO:0005737">
    <property type="term" value="C:cytoplasm"/>
    <property type="evidence" value="ECO:0007669"/>
    <property type="project" value="TreeGrafter"/>
</dbReference>
<evidence type="ECO:0000256" key="10">
    <source>
        <dbReference type="PIRSR" id="PIRSR634016-4"/>
    </source>
</evidence>
<protein>
    <recommendedName>
        <fullName evidence="15">Aminopeptidase</fullName>
    </recommendedName>
</protein>
<reference evidence="13 14" key="1">
    <citation type="journal article" date="2018" name="New Phytol.">
        <title>Phylogenomics of Endogonaceae and evolution of mycorrhizas within Mucoromycota.</title>
        <authorList>
            <person name="Chang Y."/>
            <person name="Desiro A."/>
            <person name="Na H."/>
            <person name="Sandor L."/>
            <person name="Lipzen A."/>
            <person name="Clum A."/>
            <person name="Barry K."/>
            <person name="Grigoriev I.V."/>
            <person name="Martin F.M."/>
            <person name="Stajich J.E."/>
            <person name="Smith M.E."/>
            <person name="Bonito G."/>
            <person name="Spatafora J.W."/>
        </authorList>
    </citation>
    <scope>NUCLEOTIDE SEQUENCE [LARGE SCALE GENOMIC DNA]</scope>
    <source>
        <strain evidence="13 14">AD002</strain>
    </source>
</reference>
<dbReference type="GO" id="GO:0070006">
    <property type="term" value="F:metalloaminopeptidase activity"/>
    <property type="evidence" value="ECO:0007669"/>
    <property type="project" value="TreeGrafter"/>
</dbReference>
<organism evidence="13 14">
    <name type="scientific">Jimgerdemannia flammicorona</name>
    <dbReference type="NCBI Taxonomy" id="994334"/>
    <lineage>
        <taxon>Eukaryota</taxon>
        <taxon>Fungi</taxon>
        <taxon>Fungi incertae sedis</taxon>
        <taxon>Mucoromycota</taxon>
        <taxon>Mucoromycotina</taxon>
        <taxon>Endogonomycetes</taxon>
        <taxon>Endogonales</taxon>
        <taxon>Endogonaceae</taxon>
        <taxon>Jimgerdemannia</taxon>
    </lineage>
</organism>
<dbReference type="EMBL" id="RBNJ01000157">
    <property type="protein sequence ID" value="RUS35259.1"/>
    <property type="molecule type" value="Genomic_DNA"/>
</dbReference>
<dbReference type="Pfam" id="PF01433">
    <property type="entry name" value="Peptidase_M1"/>
    <property type="match status" value="1"/>
</dbReference>
<dbReference type="Gene3D" id="1.10.390.10">
    <property type="entry name" value="Neutral Protease Domain 2"/>
    <property type="match status" value="1"/>
</dbReference>
<dbReference type="Pfam" id="PF11838">
    <property type="entry name" value="ERAP1_C"/>
    <property type="match status" value="1"/>
</dbReference>
<evidence type="ECO:0000256" key="9">
    <source>
        <dbReference type="PIRSR" id="PIRSR634016-3"/>
    </source>
</evidence>
<dbReference type="FunFam" id="1.10.390.10:FF:000001">
    <property type="entry name" value="Aminopeptidase"/>
    <property type="match status" value="1"/>
</dbReference>
<dbReference type="Gene3D" id="2.60.40.1910">
    <property type="match status" value="1"/>
</dbReference>
<dbReference type="InterPro" id="IPR001930">
    <property type="entry name" value="Peptidase_M1"/>
</dbReference>
<dbReference type="InterPro" id="IPR027268">
    <property type="entry name" value="Peptidase_M4/M1_CTD_sf"/>
</dbReference>
<dbReference type="InterPro" id="IPR024571">
    <property type="entry name" value="ERAP1-like_C_dom"/>
</dbReference>
<dbReference type="Gene3D" id="1.25.50.20">
    <property type="match status" value="1"/>
</dbReference>
<dbReference type="GO" id="GO:0043171">
    <property type="term" value="P:peptide catabolic process"/>
    <property type="evidence" value="ECO:0007669"/>
    <property type="project" value="TreeGrafter"/>
</dbReference>
<evidence type="ECO:0000259" key="12">
    <source>
        <dbReference type="Pfam" id="PF11838"/>
    </source>
</evidence>
<keyword evidence="6 9" id="KW-0862">Zinc</keyword>
<evidence type="ECO:0000256" key="6">
    <source>
        <dbReference type="ARBA" id="ARBA00022833"/>
    </source>
</evidence>
<dbReference type="GO" id="GO:0006508">
    <property type="term" value="P:proteolysis"/>
    <property type="evidence" value="ECO:0007669"/>
    <property type="project" value="UniProtKB-KW"/>
</dbReference>
<gene>
    <name evidence="13" type="ORF">BC938DRAFT_473424</name>
</gene>
<dbReference type="CDD" id="cd09601">
    <property type="entry name" value="M1_APN-Q_like"/>
    <property type="match status" value="1"/>
</dbReference>
<sequence length="703" mass="79656">MTHSTHPQLLAFIVGPFEYIEAYTSGEHNGSPVQVRVYTLPGAVEQGRYALGVCTQALEYFAKVFGIPYPLPKMDLVAIPDFEAGAMENWGLVTYRTIALLFDEKYSSIAFKKQVTYTVCHELAHQWFGNLVTMEWWDHLWLNEGFATWVGWLAADNLNPDWDVWTAFVDGDMPRALVLDSLRSSHPIEVAVCDPSEINQIFDAISYHKGASVIRMLSSWLGVDVFLAGVRRYLHRHKYGNASTGDLWNALGEEAGIDVGRFMQLWTKEIGYPVLNIATSDSGEVHISQSRYLSTGDLESHEDEVNWWVPLSVMTHNSSAVEPLTLTNKSQSFNLPADGLFKLNAGQTGVYRVNYPRETLLRLGEECKKGKNGLFKNTSDRVGLVADAGSLSVSGEQKTSAFLELVIQFENEDQYFHYLNRTTSSVWSQISGHLSSIISAWYEQPGHVLSAFKALRRHLFSPLAHKLGWEFPASEEYLTAMLRIVVIPNAGYGADKRIVAEAQDRFWRFVRDSDATAVHPNLRGIVYEIVLQHAKDEAEETGVWEAILRVFKDTSLPTDQRYIALSKLGDTKSQALVERLLGMTLDSEQIRQQDVIYAFRSLGSNMHARTYLWSFFSRNFDFFHERFVNSMKLFDILIKSSIDGFSDDARINEVEAFFVGKDTKEYDRSLRQAIEAARVNAKWVARDRADVEAWAEKINALGW</sequence>
<comment type="caution">
    <text evidence="13">The sequence shown here is derived from an EMBL/GenBank/DDBJ whole genome shotgun (WGS) entry which is preliminary data.</text>
</comment>
<feature type="binding site" evidence="9">
    <location>
        <position position="144"/>
    </location>
    <ligand>
        <name>Zn(2+)</name>
        <dbReference type="ChEBI" id="CHEBI:29105"/>
        <note>catalytic</note>
    </ligand>
</feature>
<evidence type="ECO:0000256" key="1">
    <source>
        <dbReference type="ARBA" id="ARBA00010136"/>
    </source>
</evidence>
<feature type="active site" description="Proton acceptor" evidence="8">
    <location>
        <position position="122"/>
    </location>
</feature>
<dbReference type="FunFam" id="1.25.50.20:FF:000002">
    <property type="entry name" value="Aminopeptidase"/>
    <property type="match status" value="1"/>
</dbReference>
<evidence type="ECO:0000256" key="8">
    <source>
        <dbReference type="PIRSR" id="PIRSR634016-1"/>
    </source>
</evidence>
<evidence type="ECO:0000313" key="14">
    <source>
        <dbReference type="Proteomes" id="UP000274822"/>
    </source>
</evidence>
<accession>A0A433QZP2</accession>
<keyword evidence="2" id="KW-0031">Aminopeptidase</keyword>
<dbReference type="PANTHER" id="PTHR11533:SF174">
    <property type="entry name" value="PUROMYCIN-SENSITIVE AMINOPEPTIDASE-RELATED"/>
    <property type="match status" value="1"/>
</dbReference>
<evidence type="ECO:0000259" key="11">
    <source>
        <dbReference type="Pfam" id="PF01433"/>
    </source>
</evidence>
<dbReference type="GO" id="GO:0005615">
    <property type="term" value="C:extracellular space"/>
    <property type="evidence" value="ECO:0007669"/>
    <property type="project" value="TreeGrafter"/>
</dbReference>
<comment type="similarity">
    <text evidence="1">Belongs to the peptidase M1 family.</text>
</comment>
<evidence type="ECO:0000256" key="2">
    <source>
        <dbReference type="ARBA" id="ARBA00022438"/>
    </source>
</evidence>
<dbReference type="InterPro" id="IPR050344">
    <property type="entry name" value="Peptidase_M1_aminopeptidases"/>
</dbReference>
<evidence type="ECO:0000256" key="5">
    <source>
        <dbReference type="ARBA" id="ARBA00022801"/>
    </source>
</evidence>
<keyword evidence="7" id="KW-0482">Metalloprotease</keyword>
<name>A0A433QZP2_9FUNG</name>
<feature type="binding site" evidence="9">
    <location>
        <position position="125"/>
    </location>
    <ligand>
        <name>Zn(2+)</name>
        <dbReference type="ChEBI" id="CHEBI:29105"/>
        <note>catalytic</note>
    </ligand>
</feature>
<evidence type="ECO:0008006" key="15">
    <source>
        <dbReference type="Google" id="ProtNLM"/>
    </source>
</evidence>
<dbReference type="SUPFAM" id="SSF55486">
    <property type="entry name" value="Metalloproteases ('zincins'), catalytic domain"/>
    <property type="match status" value="1"/>
</dbReference>
<evidence type="ECO:0000313" key="13">
    <source>
        <dbReference type="EMBL" id="RUS35259.1"/>
    </source>
</evidence>
<keyword evidence="14" id="KW-1185">Reference proteome</keyword>
<proteinExistence type="inferred from homology"/>
<evidence type="ECO:0000256" key="3">
    <source>
        <dbReference type="ARBA" id="ARBA00022670"/>
    </source>
</evidence>
<dbReference type="InterPro" id="IPR034016">
    <property type="entry name" value="M1_APN-typ"/>
</dbReference>
<keyword evidence="3" id="KW-0645">Protease</keyword>
<dbReference type="PANTHER" id="PTHR11533">
    <property type="entry name" value="PROTEASE M1 ZINC METALLOPROTEASE"/>
    <property type="match status" value="1"/>
</dbReference>
<evidence type="ECO:0000256" key="7">
    <source>
        <dbReference type="ARBA" id="ARBA00023049"/>
    </source>
</evidence>
<feature type="domain" description="Peptidase M1 membrane alanine aminopeptidase" evidence="11">
    <location>
        <begin position="49"/>
        <end position="266"/>
    </location>
</feature>
<dbReference type="GO" id="GO:0016020">
    <property type="term" value="C:membrane"/>
    <property type="evidence" value="ECO:0007669"/>
    <property type="project" value="TreeGrafter"/>
</dbReference>
<feature type="site" description="Transition state stabilizer" evidence="10">
    <location>
        <position position="207"/>
    </location>
</feature>
<evidence type="ECO:0000256" key="4">
    <source>
        <dbReference type="ARBA" id="ARBA00022723"/>
    </source>
</evidence>
<keyword evidence="5" id="KW-0378">Hydrolase</keyword>
<dbReference type="GO" id="GO:0042277">
    <property type="term" value="F:peptide binding"/>
    <property type="evidence" value="ECO:0007669"/>
    <property type="project" value="TreeGrafter"/>
</dbReference>
<dbReference type="AlphaFoldDB" id="A0A433QZP2"/>
<feature type="binding site" evidence="9">
    <location>
        <position position="121"/>
    </location>
    <ligand>
        <name>Zn(2+)</name>
        <dbReference type="ChEBI" id="CHEBI:29105"/>
        <note>catalytic</note>
    </ligand>
</feature>
<dbReference type="InterPro" id="IPR014782">
    <property type="entry name" value="Peptidase_M1_dom"/>
</dbReference>
<dbReference type="GO" id="GO:0008270">
    <property type="term" value="F:zinc ion binding"/>
    <property type="evidence" value="ECO:0007669"/>
    <property type="project" value="InterPro"/>
</dbReference>
<feature type="domain" description="ERAP1-like C-terminal" evidence="12">
    <location>
        <begin position="340"/>
        <end position="678"/>
    </location>
</feature>
<dbReference type="PRINTS" id="PR00756">
    <property type="entry name" value="ALADIPTASE"/>
</dbReference>
<comment type="cofactor">
    <cofactor evidence="9">
        <name>Zn(2+)</name>
        <dbReference type="ChEBI" id="CHEBI:29105"/>
    </cofactor>
    <text evidence="9">Binds 1 zinc ion per subunit.</text>
</comment>